<dbReference type="Gene3D" id="3.40.50.970">
    <property type="match status" value="1"/>
</dbReference>
<comment type="caution">
    <text evidence="3">The sequence shown here is derived from an EMBL/GenBank/DDBJ whole genome shotgun (WGS) entry which is preliminary data.</text>
</comment>
<proteinExistence type="predicted"/>
<feature type="domain" description="Dehydrogenase E1 component" evidence="2">
    <location>
        <begin position="3"/>
        <end position="78"/>
    </location>
</feature>
<dbReference type="AlphaFoldDB" id="A0AA88VCI6"/>
<gene>
    <name evidence="3" type="ORF">RJ639_017723</name>
</gene>
<dbReference type="EMBL" id="JAVXUP010002058">
    <property type="protein sequence ID" value="KAK3005962.1"/>
    <property type="molecule type" value="Genomic_DNA"/>
</dbReference>
<dbReference type="GO" id="GO:0016624">
    <property type="term" value="F:oxidoreductase activity, acting on the aldehyde or oxo group of donors, disulfide as acceptor"/>
    <property type="evidence" value="ECO:0007669"/>
    <property type="project" value="InterPro"/>
</dbReference>
<dbReference type="GO" id="GO:0009083">
    <property type="term" value="P:branched-chain amino acid catabolic process"/>
    <property type="evidence" value="ECO:0007669"/>
    <property type="project" value="TreeGrafter"/>
</dbReference>
<dbReference type="PANTHER" id="PTHR43380">
    <property type="entry name" value="2-OXOISOVALERATE DEHYDROGENASE SUBUNIT ALPHA, MITOCHONDRIAL"/>
    <property type="match status" value="1"/>
</dbReference>
<accession>A0AA88VCI6</accession>
<evidence type="ECO:0000256" key="1">
    <source>
        <dbReference type="ARBA" id="ARBA00023002"/>
    </source>
</evidence>
<keyword evidence="1" id="KW-0560">Oxidoreductase</keyword>
<name>A0AA88VCI6_9ASTE</name>
<dbReference type="InterPro" id="IPR050771">
    <property type="entry name" value="Alpha-ketoacid_DH_E1_comp"/>
</dbReference>
<dbReference type="InterPro" id="IPR029061">
    <property type="entry name" value="THDP-binding"/>
</dbReference>
<protein>
    <recommendedName>
        <fullName evidence="2">Dehydrogenase E1 component domain-containing protein</fullName>
    </recommendedName>
</protein>
<dbReference type="Pfam" id="PF00676">
    <property type="entry name" value="E1_dh"/>
    <property type="match status" value="1"/>
</dbReference>
<dbReference type="PANTHER" id="PTHR43380:SF11">
    <property type="entry name" value="2-OXOISOVALERATE DEHYDROGENASE SUBUNIT ALPHA 2, MITOCHONDRIAL"/>
    <property type="match status" value="1"/>
</dbReference>
<reference evidence="3" key="1">
    <citation type="submission" date="2022-12" db="EMBL/GenBank/DDBJ databases">
        <title>Draft genome assemblies for two species of Escallonia (Escalloniales).</title>
        <authorList>
            <person name="Chanderbali A."/>
            <person name="Dervinis C."/>
            <person name="Anghel I."/>
            <person name="Soltis D."/>
            <person name="Soltis P."/>
            <person name="Zapata F."/>
        </authorList>
    </citation>
    <scope>NUCLEOTIDE SEQUENCE</scope>
    <source>
        <strain evidence="3">UCBG64.0493</strain>
        <tissue evidence="3">Leaf</tissue>
    </source>
</reference>
<evidence type="ECO:0000259" key="2">
    <source>
        <dbReference type="Pfam" id="PF00676"/>
    </source>
</evidence>
<evidence type="ECO:0000313" key="4">
    <source>
        <dbReference type="Proteomes" id="UP001188597"/>
    </source>
</evidence>
<evidence type="ECO:0000313" key="3">
    <source>
        <dbReference type="EMBL" id="KAK3005962.1"/>
    </source>
</evidence>
<keyword evidence="4" id="KW-1185">Reference proteome</keyword>
<organism evidence="3 4">
    <name type="scientific">Escallonia herrerae</name>
    <dbReference type="NCBI Taxonomy" id="1293975"/>
    <lineage>
        <taxon>Eukaryota</taxon>
        <taxon>Viridiplantae</taxon>
        <taxon>Streptophyta</taxon>
        <taxon>Embryophyta</taxon>
        <taxon>Tracheophyta</taxon>
        <taxon>Spermatophyta</taxon>
        <taxon>Magnoliopsida</taxon>
        <taxon>eudicotyledons</taxon>
        <taxon>Gunneridae</taxon>
        <taxon>Pentapetalae</taxon>
        <taxon>asterids</taxon>
        <taxon>campanulids</taxon>
        <taxon>Escalloniales</taxon>
        <taxon>Escalloniaceae</taxon>
        <taxon>Escallonia</taxon>
    </lineage>
</organism>
<dbReference type="InterPro" id="IPR001017">
    <property type="entry name" value="DH_E1"/>
</dbReference>
<dbReference type="SUPFAM" id="SSF52518">
    <property type="entry name" value="Thiamin diphosphate-binding fold (THDP-binding)"/>
    <property type="match status" value="1"/>
</dbReference>
<dbReference type="Proteomes" id="UP001188597">
    <property type="component" value="Unassembled WGS sequence"/>
</dbReference>
<sequence>MLALTYRAGHHSTSDGSTRYRQADEIDWWRLEQDPVASFGKWIKRKGWWSAEAELGLRSSVRKQLSHAIQVAEKVEKPPLADIFTDVNNVPPVQP</sequence>